<name>A0A9W8RPA7_9HYPO</name>
<dbReference type="PANTHER" id="PTHR10039">
    <property type="entry name" value="AMELOGENIN"/>
    <property type="match status" value="1"/>
</dbReference>
<dbReference type="Gene3D" id="3.40.50.300">
    <property type="entry name" value="P-loop containing nucleotide triphosphate hydrolases"/>
    <property type="match status" value="1"/>
</dbReference>
<dbReference type="InterPro" id="IPR027417">
    <property type="entry name" value="P-loop_NTPase"/>
</dbReference>
<dbReference type="OrthoDB" id="443402at2759"/>
<dbReference type="SUPFAM" id="SSF52540">
    <property type="entry name" value="P-loop containing nucleoside triphosphate hydrolases"/>
    <property type="match status" value="1"/>
</dbReference>
<protein>
    <recommendedName>
        <fullName evidence="2">Nephrocystin 3-like N-terminal domain-containing protein</fullName>
    </recommendedName>
</protein>
<dbReference type="AlphaFoldDB" id="A0A9W8RPA7"/>
<keyword evidence="1" id="KW-0677">Repeat</keyword>
<dbReference type="EMBL" id="JAOQAZ010000043">
    <property type="protein sequence ID" value="KAJ4246254.1"/>
    <property type="molecule type" value="Genomic_DNA"/>
</dbReference>
<keyword evidence="4" id="KW-1185">Reference proteome</keyword>
<proteinExistence type="predicted"/>
<evidence type="ECO:0000313" key="3">
    <source>
        <dbReference type="EMBL" id="KAJ4246254.1"/>
    </source>
</evidence>
<comment type="caution">
    <text evidence="3">The sequence shown here is derived from an EMBL/GenBank/DDBJ whole genome shotgun (WGS) entry which is preliminary data.</text>
</comment>
<evidence type="ECO:0000256" key="1">
    <source>
        <dbReference type="ARBA" id="ARBA00022737"/>
    </source>
</evidence>
<dbReference type="InterPro" id="IPR056884">
    <property type="entry name" value="NPHP3-like_N"/>
</dbReference>
<organism evidence="3 4">
    <name type="scientific">Fusarium torreyae</name>
    <dbReference type="NCBI Taxonomy" id="1237075"/>
    <lineage>
        <taxon>Eukaryota</taxon>
        <taxon>Fungi</taxon>
        <taxon>Dikarya</taxon>
        <taxon>Ascomycota</taxon>
        <taxon>Pezizomycotina</taxon>
        <taxon>Sordariomycetes</taxon>
        <taxon>Hypocreomycetidae</taxon>
        <taxon>Hypocreales</taxon>
        <taxon>Nectriaceae</taxon>
        <taxon>Fusarium</taxon>
    </lineage>
</organism>
<reference evidence="3" key="1">
    <citation type="submission" date="2022-09" db="EMBL/GenBank/DDBJ databases">
        <title>Fusarium specimens isolated from Avocado Roots.</title>
        <authorList>
            <person name="Stajich J."/>
            <person name="Roper C."/>
            <person name="Heimlech-Rivalta G."/>
        </authorList>
    </citation>
    <scope>NUCLEOTIDE SEQUENCE</scope>
    <source>
        <strain evidence="3">CF00136</strain>
    </source>
</reference>
<evidence type="ECO:0000313" key="4">
    <source>
        <dbReference type="Proteomes" id="UP001152049"/>
    </source>
</evidence>
<dbReference type="PANTHER" id="PTHR10039:SF5">
    <property type="entry name" value="NACHT DOMAIN-CONTAINING PROTEIN"/>
    <property type="match status" value="1"/>
</dbReference>
<dbReference type="Proteomes" id="UP001152049">
    <property type="component" value="Unassembled WGS sequence"/>
</dbReference>
<sequence length="933" mass="106788">MDPITAFQVAGTVITFVEFTRTLLTEAREVYTSPSGTTSQSVRLDRIAQDLAAVGDQVSSSLANSHSTSRTTSEDTLLRLCGECNNIRNELQQALSSLQARGDTKFNYAVSSVATAFKAMWSQGKINRLDQRLRHIQSEMTMALLVSLWGEEKVHGKSRQKYIDEHMGKIEAIVNETDQKVNRLMERLVQITTNGTAEAVNKRSLLFEELWKTNWKPDSNMIPDPEILSENEEGTTMSLIQEHILHSLWFESIESRDQAIPETYRSTYEWIFHEDSETKFVNWLRNSEDPLYWITGKAGSGKSTLMKHIVHHPSTMMHLQHWADGSPVLFAHFYFWEATPDPLQHSREGLVRTLLWQCLKARPDLIAKVTPRRWAAYNALRGWEGSAPEWKWEELQDAFQNLASLNGTSFKLVMFIDGLDEFDGELETLLDWTKQATIGYGVKTCVGSRPWTAFSDTFAQYPTLTMQHLTAPDIDAYINGHFESSLAFKEWQTLSPSEAESLRESMSIKADGVFLWVYLVVRELVAAMAKGKSLHELHSIIDGLPTDILKLYTAISESVDVENARKAAVYFRLVDETPIPLYVKYLWFVEERTLLDSDEAKQAAIKILGRRLDSSTRGMLEVETFGSVQYHHRSVKEWLSLPQVSSAMAARLPRDFDVNLKLLEAHVGDFCNTIPRRKWLDFWFSLQLCLFHASRVVESPHSTPELIRLMETLRESCDLETKRLTAEDDPKFADLAIRTVGCNATKPNLIQYINRALSRNHRNDQNLGSTLERNDAYEVGHWSLSQDTLRDNAEDCFTGVAAQFVATPYVIAKVEQNKDLLKGKGDRRSLLHNAIFGWQMFRTVRAYVVRNEQHEARLKLVRALLDAGASPKGRIHLPFLDIRGGRLRDIDYIDAIRRLPSDQAAEVGPEEYWNEVERLLQERKRWHFGSRRR</sequence>
<accession>A0A9W8RPA7</accession>
<evidence type="ECO:0000259" key="2">
    <source>
        <dbReference type="Pfam" id="PF24883"/>
    </source>
</evidence>
<feature type="domain" description="Nephrocystin 3-like N-terminal" evidence="2">
    <location>
        <begin position="267"/>
        <end position="449"/>
    </location>
</feature>
<dbReference type="Pfam" id="PF24883">
    <property type="entry name" value="NPHP3_N"/>
    <property type="match status" value="1"/>
</dbReference>
<gene>
    <name evidence="3" type="ORF">NW762_013604</name>
</gene>